<evidence type="ECO:0000313" key="2">
    <source>
        <dbReference type="EMBL" id="HIQ71354.1"/>
    </source>
</evidence>
<sequence>MRAKRPACLPAGRLQQPRARERDAGFTVGGQIDGWRKEKVDPMRIDFVFAGQPGPTHRSRVIFNGDFYPVISDHYGVLTEEGECTSGPPAKAGGPDAFGGFICAASCARLCPPYIPYVSTCTGYAMDR</sequence>
<organism evidence="2 3">
    <name type="scientific">Candidatus Onthenecus intestinigallinarum</name>
    <dbReference type="NCBI Taxonomy" id="2840875"/>
    <lineage>
        <taxon>Bacteria</taxon>
        <taxon>Bacillati</taxon>
        <taxon>Bacillota</taxon>
        <taxon>Clostridia</taxon>
        <taxon>Eubacteriales</taxon>
        <taxon>Candidatus Onthenecus</taxon>
    </lineage>
</organism>
<feature type="region of interest" description="Disordered" evidence="1">
    <location>
        <begin position="1"/>
        <end position="23"/>
    </location>
</feature>
<reference evidence="2" key="2">
    <citation type="journal article" date="2021" name="PeerJ">
        <title>Extensive microbial diversity within the chicken gut microbiome revealed by metagenomics and culture.</title>
        <authorList>
            <person name="Gilroy R."/>
            <person name="Ravi A."/>
            <person name="Getino M."/>
            <person name="Pursley I."/>
            <person name="Horton D.L."/>
            <person name="Alikhan N.F."/>
            <person name="Baker D."/>
            <person name="Gharbi K."/>
            <person name="Hall N."/>
            <person name="Watson M."/>
            <person name="Adriaenssens E.M."/>
            <person name="Foster-Nyarko E."/>
            <person name="Jarju S."/>
            <person name="Secka A."/>
            <person name="Antonio M."/>
            <person name="Oren A."/>
            <person name="Chaudhuri R.R."/>
            <person name="La Ragione R."/>
            <person name="Hildebrand F."/>
            <person name="Pallen M.J."/>
        </authorList>
    </citation>
    <scope>NUCLEOTIDE SEQUENCE</scope>
    <source>
        <strain evidence="2">ChiSxjej2B14-6234</strain>
    </source>
</reference>
<dbReference type="EMBL" id="DVFJ01000011">
    <property type="protein sequence ID" value="HIQ71354.1"/>
    <property type="molecule type" value="Genomic_DNA"/>
</dbReference>
<dbReference type="InterPro" id="IPR036691">
    <property type="entry name" value="Endo/exonu/phosph_ase_sf"/>
</dbReference>
<dbReference type="Proteomes" id="UP000886887">
    <property type="component" value="Unassembled WGS sequence"/>
</dbReference>
<reference evidence="2" key="1">
    <citation type="submission" date="2020-10" db="EMBL/GenBank/DDBJ databases">
        <authorList>
            <person name="Gilroy R."/>
        </authorList>
    </citation>
    <scope>NUCLEOTIDE SEQUENCE</scope>
    <source>
        <strain evidence="2">ChiSxjej2B14-6234</strain>
    </source>
</reference>
<dbReference type="AlphaFoldDB" id="A0A9D0Z8Z9"/>
<protein>
    <submittedName>
        <fullName evidence="2">Uncharacterized protein</fullName>
    </submittedName>
</protein>
<evidence type="ECO:0000256" key="1">
    <source>
        <dbReference type="SAM" id="MobiDB-lite"/>
    </source>
</evidence>
<dbReference type="Gene3D" id="3.60.10.10">
    <property type="entry name" value="Endonuclease/exonuclease/phosphatase"/>
    <property type="match status" value="1"/>
</dbReference>
<gene>
    <name evidence="2" type="ORF">IAB73_03980</name>
</gene>
<proteinExistence type="predicted"/>
<comment type="caution">
    <text evidence="2">The sequence shown here is derived from an EMBL/GenBank/DDBJ whole genome shotgun (WGS) entry which is preliminary data.</text>
</comment>
<evidence type="ECO:0000313" key="3">
    <source>
        <dbReference type="Proteomes" id="UP000886887"/>
    </source>
</evidence>
<name>A0A9D0Z8Z9_9FIRM</name>
<accession>A0A9D0Z8Z9</accession>